<organism evidence="2 3">
    <name type="scientific">Plasmopara halstedii</name>
    <name type="common">Downy mildew of sunflower</name>
    <dbReference type="NCBI Taxonomy" id="4781"/>
    <lineage>
        <taxon>Eukaryota</taxon>
        <taxon>Sar</taxon>
        <taxon>Stramenopiles</taxon>
        <taxon>Oomycota</taxon>
        <taxon>Peronosporomycetes</taxon>
        <taxon>Peronosporales</taxon>
        <taxon>Peronosporaceae</taxon>
        <taxon>Plasmopara</taxon>
    </lineage>
</organism>
<feature type="coiled-coil region" evidence="1">
    <location>
        <begin position="16"/>
        <end position="55"/>
    </location>
</feature>
<dbReference type="EMBL" id="CCYD01003042">
    <property type="protein sequence ID" value="CEG49135.1"/>
    <property type="molecule type" value="Genomic_DNA"/>
</dbReference>
<proteinExistence type="predicted"/>
<reference evidence="3" key="1">
    <citation type="submission" date="2014-09" db="EMBL/GenBank/DDBJ databases">
        <authorList>
            <person name="Sharma Rahul"/>
            <person name="Thines Marco"/>
        </authorList>
    </citation>
    <scope>NUCLEOTIDE SEQUENCE [LARGE SCALE GENOMIC DNA]</scope>
</reference>
<dbReference type="AlphaFoldDB" id="A0A0P1B2Y2"/>
<evidence type="ECO:0000313" key="2">
    <source>
        <dbReference type="EMBL" id="CEG49135.1"/>
    </source>
</evidence>
<accession>A0A0P1B2Y2</accession>
<dbReference type="OMA" id="AMKREPN"/>
<keyword evidence="1" id="KW-0175">Coiled coil</keyword>
<feature type="coiled-coil region" evidence="1">
    <location>
        <begin position="91"/>
        <end position="125"/>
    </location>
</feature>
<dbReference type="RefSeq" id="XP_024585504.1">
    <property type="nucleotide sequence ID" value="XM_024720291.1"/>
</dbReference>
<sequence>MASEHPKSEAVAYPDFDVAEIERRRKQRELKRKSRERKKKVLLELQTTAQTLEHEYSELFAAKRIREQHDLDLSGAMKIPSGTTKIKQPQLAKLQEKYKAVRREMYELREQMSRFKQQLEEYERFVAMLDGHLTDVQTQQRDPATSTAT</sequence>
<evidence type="ECO:0000313" key="3">
    <source>
        <dbReference type="Proteomes" id="UP000054928"/>
    </source>
</evidence>
<keyword evidence="3" id="KW-1185">Reference proteome</keyword>
<name>A0A0P1B2Y2_PLAHL</name>
<dbReference type="Proteomes" id="UP000054928">
    <property type="component" value="Unassembled WGS sequence"/>
</dbReference>
<protein>
    <submittedName>
        <fullName evidence="2">Uncharacterized protein</fullName>
    </submittedName>
</protein>
<dbReference type="OrthoDB" id="110439at2759"/>
<evidence type="ECO:0000256" key="1">
    <source>
        <dbReference type="SAM" id="Coils"/>
    </source>
</evidence>
<dbReference type="GeneID" id="36401970"/>